<name>A0A8S9TQZ3_PHYIN</name>
<feature type="compositionally biased region" description="Polar residues" evidence="2">
    <location>
        <begin position="230"/>
        <end position="240"/>
    </location>
</feature>
<accession>A0A8S9TQZ3</accession>
<evidence type="ECO:0000256" key="2">
    <source>
        <dbReference type="SAM" id="MobiDB-lite"/>
    </source>
</evidence>
<feature type="region of interest" description="Disordered" evidence="2">
    <location>
        <begin position="224"/>
        <end position="244"/>
    </location>
</feature>
<gene>
    <name evidence="3" type="ORF">GN958_ATG19758</name>
</gene>
<dbReference type="Gene3D" id="1.25.10.10">
    <property type="entry name" value="Leucine-rich Repeat Variant"/>
    <property type="match status" value="1"/>
</dbReference>
<evidence type="ECO:0000313" key="3">
    <source>
        <dbReference type="EMBL" id="KAF4131051.1"/>
    </source>
</evidence>
<reference evidence="3" key="1">
    <citation type="submission" date="2020-03" db="EMBL/GenBank/DDBJ databases">
        <title>Hybrid Assembly of Korean Phytophthora infestans isolates.</title>
        <authorList>
            <person name="Prokchorchik M."/>
            <person name="Lee Y."/>
            <person name="Seo J."/>
            <person name="Cho J.-H."/>
            <person name="Park Y.-E."/>
            <person name="Jang D.-C."/>
            <person name="Im J.-S."/>
            <person name="Choi J.-G."/>
            <person name="Park H.-J."/>
            <person name="Lee G.-B."/>
            <person name="Lee Y.-G."/>
            <person name="Hong S.-Y."/>
            <person name="Cho K."/>
            <person name="Sohn K.H."/>
        </authorList>
    </citation>
    <scope>NUCLEOTIDE SEQUENCE</scope>
    <source>
        <strain evidence="3">KR_2_A2</strain>
    </source>
</reference>
<keyword evidence="1" id="KW-0677">Repeat</keyword>
<feature type="region of interest" description="Disordered" evidence="2">
    <location>
        <begin position="128"/>
        <end position="156"/>
    </location>
</feature>
<dbReference type="AlphaFoldDB" id="A0A8S9TQZ3"/>
<evidence type="ECO:0000256" key="1">
    <source>
        <dbReference type="ARBA" id="ARBA00022737"/>
    </source>
</evidence>
<dbReference type="InterPro" id="IPR011989">
    <property type="entry name" value="ARM-like"/>
</dbReference>
<comment type="caution">
    <text evidence="3">The sequence shown here is derived from an EMBL/GenBank/DDBJ whole genome shotgun (WGS) entry which is preliminary data.</text>
</comment>
<dbReference type="EMBL" id="JAACNO010002750">
    <property type="protein sequence ID" value="KAF4131051.1"/>
    <property type="molecule type" value="Genomic_DNA"/>
</dbReference>
<protein>
    <submittedName>
        <fullName evidence="3">Uncharacterized protein</fullName>
    </submittedName>
</protein>
<proteinExistence type="predicted"/>
<evidence type="ECO:0000313" key="4">
    <source>
        <dbReference type="Proteomes" id="UP000704712"/>
    </source>
</evidence>
<organism evidence="3 4">
    <name type="scientific">Phytophthora infestans</name>
    <name type="common">Potato late blight agent</name>
    <name type="synonym">Botrytis infestans</name>
    <dbReference type="NCBI Taxonomy" id="4787"/>
    <lineage>
        <taxon>Eukaryota</taxon>
        <taxon>Sar</taxon>
        <taxon>Stramenopiles</taxon>
        <taxon>Oomycota</taxon>
        <taxon>Peronosporomycetes</taxon>
        <taxon>Peronosporales</taxon>
        <taxon>Peronosporaceae</taxon>
        <taxon>Phytophthora</taxon>
    </lineage>
</organism>
<dbReference type="PANTHER" id="PTHR22895:SF0">
    <property type="entry name" value="ARMADILLO REPEAT-CONTAINING PROTEIN 6"/>
    <property type="match status" value="1"/>
</dbReference>
<feature type="compositionally biased region" description="Basic and acidic residues" evidence="2">
    <location>
        <begin position="138"/>
        <end position="155"/>
    </location>
</feature>
<dbReference type="Proteomes" id="UP000704712">
    <property type="component" value="Unassembled WGS sequence"/>
</dbReference>
<sequence>MLDTTAHMLLLLQQAKIKNEHPRDLSFLPLSLSMSCILRQPPADLVPPGLSLHQLDRLPQAILERKLAAMLLDDPLRAFTFVCALVKYTKVTRELLSTCHDHMSNRVSTVEATQNVVQAVIEALPSLDADVEEDEEKDEKQDRKIPEKSVQDETKTAGYSHFTEKIKPNAVATDPAGIMRRAIGRDVGDGSAVLETMTKFPTDARIQSHGVRALKGLIRSVGDPEENKVSAESNPTSISTFDADVDDHLGDRHVEDQKTTEKSSRLMVQMVIDKMKQFPNSLALQRDGLLGLAEYANQADDHIAFIASSGGIISLIGALVALPDDVSANMAGLSVLAHPKIAGVPSRTEKSCIVSVLLFRRLTREVISDESVVRVSPESRRLVLSAMERFPLSEQVQGLSCLALANLSLRQDASMVEIVSKGGLETVVESMKRFSSTALVQAAGSWFIAIISGKNGNQYTNSGTSMWLVLY</sequence>
<dbReference type="PANTHER" id="PTHR22895">
    <property type="entry name" value="ARMADILLO REPEAT-CONTAINING PROTEIN 6"/>
    <property type="match status" value="1"/>
</dbReference>